<dbReference type="InterPro" id="IPR012338">
    <property type="entry name" value="Beta-lactam/transpept-like"/>
</dbReference>
<protein>
    <submittedName>
        <fullName evidence="2">Class A beta-lactamase-related serine hydrolase</fullName>
    </submittedName>
</protein>
<dbReference type="PANTHER" id="PTHR46825:SF9">
    <property type="entry name" value="BETA-LACTAMASE-RELATED DOMAIN-CONTAINING PROTEIN"/>
    <property type="match status" value="1"/>
</dbReference>
<reference evidence="3" key="1">
    <citation type="submission" date="2018-10" db="EMBL/GenBank/DDBJ databases">
        <title>FDA dAtabase for Regulatory Grade micrObial Sequences (FDA-ARGOS): Supporting development and validation of Infectious Disease Dx tests.</title>
        <authorList>
            <person name="Minogue T."/>
            <person name="Wolcott M."/>
            <person name="Wasieloski L."/>
            <person name="Aguilar W."/>
            <person name="Moore D."/>
            <person name="Tallon L."/>
            <person name="Sadzewicz L."/>
            <person name="Sengamalay N."/>
            <person name="Ott S."/>
            <person name="Godinez A."/>
            <person name="Nagaraj S."/>
            <person name="Vavikolanu K."/>
            <person name="Vyas G."/>
            <person name="Nadendla S."/>
            <person name="George J."/>
            <person name="Sichtig H."/>
        </authorList>
    </citation>
    <scope>NUCLEOTIDE SEQUENCE [LARGE SCALE GENOMIC DNA]</scope>
    <source>
        <strain evidence="3">FDAARGOS_343</strain>
    </source>
</reference>
<name>A0A553STA3_NIACI</name>
<dbReference type="InterPro" id="IPR001466">
    <property type="entry name" value="Beta-lactam-related"/>
</dbReference>
<organism evidence="2 3">
    <name type="scientific">Niallia circulans</name>
    <name type="common">Bacillus circulans</name>
    <dbReference type="NCBI Taxonomy" id="1397"/>
    <lineage>
        <taxon>Bacteria</taxon>
        <taxon>Bacillati</taxon>
        <taxon>Bacillota</taxon>
        <taxon>Bacilli</taxon>
        <taxon>Bacillales</taxon>
        <taxon>Bacillaceae</taxon>
        <taxon>Niallia</taxon>
    </lineage>
</organism>
<dbReference type="InterPro" id="IPR050491">
    <property type="entry name" value="AmpC-like"/>
</dbReference>
<dbReference type="SUPFAM" id="SSF56601">
    <property type="entry name" value="beta-lactamase/transpeptidase-like"/>
    <property type="match status" value="1"/>
</dbReference>
<dbReference type="Proteomes" id="UP000319837">
    <property type="component" value="Unassembled WGS sequence"/>
</dbReference>
<dbReference type="EMBL" id="RIBP01000001">
    <property type="protein sequence ID" value="TRZ40237.1"/>
    <property type="molecule type" value="Genomic_DNA"/>
</dbReference>
<dbReference type="RefSeq" id="WP_185763638.1">
    <property type="nucleotide sequence ID" value="NZ_RIBP01000001.1"/>
</dbReference>
<keyword evidence="2" id="KW-0378">Hydrolase</keyword>
<evidence type="ECO:0000259" key="1">
    <source>
        <dbReference type="Pfam" id="PF00144"/>
    </source>
</evidence>
<feature type="domain" description="Beta-lactamase-related" evidence="1">
    <location>
        <begin position="27"/>
        <end position="345"/>
    </location>
</feature>
<dbReference type="GO" id="GO:0016787">
    <property type="term" value="F:hydrolase activity"/>
    <property type="evidence" value="ECO:0007669"/>
    <property type="project" value="UniProtKB-KW"/>
</dbReference>
<dbReference type="PANTHER" id="PTHR46825">
    <property type="entry name" value="D-ALANYL-D-ALANINE-CARBOXYPEPTIDASE/ENDOPEPTIDASE AMPH"/>
    <property type="match status" value="1"/>
</dbReference>
<sequence length="451" mass="50406">MDKYIYEGFAESLIKTHQTPATIIALNNQRYEKSFGFRNQEKQLPVTADTIFGIGSITKSMTSIAILQLQEVGKVSVHDTIKTYIPEITFEGSDNITIHHLLTHTSGIPPLNTLFYANKLSMERDGTFDLQIKLGVPLDREQNSIDTYDDLINYLNTIQLVPLDKPGQSFSYSNDGYALLGIIIERVSGLSYEDYIEKNIFQPLGMKNSFFQLDRIDQRAACLYSVNPLTGMVEYSPEWWDAPAMRPAGYAKSTANDMLRFGDIFLKDGNGILTRESLTVLTSKHIEAEPGVYYGYGLIVLPEYFGTTLITHGGSIKGASAQFAVLPERDIAAICLTNIAGAPAEALLKGAVQCEMDIKPDKVAMQYEDYMLTEKDRHAIIGTYQSSEGLAIKVYEKNAAIFVEFQGTELPNRTVGQRAVTITMNGTEFLLQFSDNRLHFGFRQLLKSKNE</sequence>
<comment type="caution">
    <text evidence="2">The sequence shown here is derived from an EMBL/GenBank/DDBJ whole genome shotgun (WGS) entry which is preliminary data.</text>
</comment>
<dbReference type="Gene3D" id="3.40.710.10">
    <property type="entry name" value="DD-peptidase/beta-lactamase superfamily"/>
    <property type="match status" value="1"/>
</dbReference>
<dbReference type="AlphaFoldDB" id="A0A553STA3"/>
<evidence type="ECO:0000313" key="3">
    <source>
        <dbReference type="Proteomes" id="UP000319837"/>
    </source>
</evidence>
<gene>
    <name evidence="2" type="ORF">CEQ21_04675</name>
</gene>
<evidence type="ECO:0000313" key="2">
    <source>
        <dbReference type="EMBL" id="TRZ40237.1"/>
    </source>
</evidence>
<accession>A0A553STA3</accession>
<proteinExistence type="predicted"/>
<dbReference type="Pfam" id="PF00144">
    <property type="entry name" value="Beta-lactamase"/>
    <property type="match status" value="1"/>
</dbReference>